<accession>A0A0M0LQL7</accession>
<name>A0A0M0LQL7_9EUKA</name>
<dbReference type="EMBL" id="JWZX01000267">
    <property type="protein sequence ID" value="KOO53360.1"/>
    <property type="molecule type" value="Genomic_DNA"/>
</dbReference>
<gene>
    <name evidence="1" type="ORF">Ctob_016192</name>
</gene>
<comment type="caution">
    <text evidence="1">The sequence shown here is derived from an EMBL/GenBank/DDBJ whole genome shotgun (WGS) entry which is preliminary data.</text>
</comment>
<dbReference type="Proteomes" id="UP000037460">
    <property type="component" value="Unassembled WGS sequence"/>
</dbReference>
<organism evidence="1 2">
    <name type="scientific">Chrysochromulina tobinii</name>
    <dbReference type="NCBI Taxonomy" id="1460289"/>
    <lineage>
        <taxon>Eukaryota</taxon>
        <taxon>Haptista</taxon>
        <taxon>Haptophyta</taxon>
        <taxon>Prymnesiophyceae</taxon>
        <taxon>Prymnesiales</taxon>
        <taxon>Chrysochromulinaceae</taxon>
        <taxon>Chrysochromulina</taxon>
    </lineage>
</organism>
<protein>
    <submittedName>
        <fullName evidence="1">Uncharacterized protein</fullName>
    </submittedName>
</protein>
<evidence type="ECO:0000313" key="2">
    <source>
        <dbReference type="Proteomes" id="UP000037460"/>
    </source>
</evidence>
<reference evidence="2" key="1">
    <citation type="journal article" date="2015" name="PLoS Genet.">
        <title>Genome Sequence and Transcriptome Analyses of Chrysochromulina tobin: Metabolic Tools for Enhanced Algal Fitness in the Prominent Order Prymnesiales (Haptophyceae).</title>
        <authorList>
            <person name="Hovde B.T."/>
            <person name="Deodato C.R."/>
            <person name="Hunsperger H.M."/>
            <person name="Ryken S.A."/>
            <person name="Yost W."/>
            <person name="Jha R.K."/>
            <person name="Patterson J."/>
            <person name="Monnat R.J. Jr."/>
            <person name="Barlow S.B."/>
            <person name="Starkenburg S.R."/>
            <person name="Cattolico R.A."/>
        </authorList>
    </citation>
    <scope>NUCLEOTIDE SEQUENCE</scope>
    <source>
        <strain evidence="2">CCMP291</strain>
    </source>
</reference>
<evidence type="ECO:0000313" key="1">
    <source>
        <dbReference type="EMBL" id="KOO53360.1"/>
    </source>
</evidence>
<dbReference type="AlphaFoldDB" id="A0A0M0LQL7"/>
<sequence length="192" mass="21824">MLSPRKVWQIGAGLTTAAAHLTNLRNVTGDVLLNGKDLDPHNKQHWPGVLKMFSPAVAAALKARIDGPSQETQLKGTYAVIVVFQRYLESWLKDRNGDPNPVDAVKDAALVLAFLLHWRYYVSDRFDLKINFLTRETCLDLITSCHGCILRFVQFRECWGGQFRPDGSRFSSRFSEYMFQYGRMAQTPLGEQ</sequence>
<proteinExistence type="predicted"/>
<keyword evidence="2" id="KW-1185">Reference proteome</keyword>
<feature type="non-terminal residue" evidence="1">
    <location>
        <position position="192"/>
    </location>
</feature>